<gene>
    <name evidence="2" type="ORF">CBM2594_B80110</name>
</gene>
<accession>A0A7Z7JGN6</accession>
<evidence type="ECO:0000256" key="1">
    <source>
        <dbReference type="SAM" id="MobiDB-lite"/>
    </source>
</evidence>
<dbReference type="AlphaFoldDB" id="A0A7Z7JGN6"/>
<sequence length="58" mass="5707">MGPAHGATAGQNGADEGPGHASQSGSMHAAGASCGAAPARLARMQAPWSLWLAAHDKE</sequence>
<proteinExistence type="predicted"/>
<protein>
    <submittedName>
        <fullName evidence="2">Uncharacterized protein</fullName>
    </submittedName>
</protein>
<dbReference type="Proteomes" id="UP000257139">
    <property type="component" value="Chromosome CBM2594_b"/>
</dbReference>
<organism evidence="2 3">
    <name type="scientific">Cupriavidus taiwanensis</name>
    <dbReference type="NCBI Taxonomy" id="164546"/>
    <lineage>
        <taxon>Bacteria</taxon>
        <taxon>Pseudomonadati</taxon>
        <taxon>Pseudomonadota</taxon>
        <taxon>Betaproteobacteria</taxon>
        <taxon>Burkholderiales</taxon>
        <taxon>Burkholderiaceae</taxon>
        <taxon>Cupriavidus</taxon>
    </lineage>
</organism>
<reference evidence="2 3" key="1">
    <citation type="submission" date="2018-01" db="EMBL/GenBank/DDBJ databases">
        <authorList>
            <person name="Clerissi C."/>
        </authorList>
    </citation>
    <scope>NUCLEOTIDE SEQUENCE [LARGE SCALE GENOMIC DNA]</scope>
    <source>
        <strain evidence="2">Cupriavidus taiwanensis STM 6021</strain>
    </source>
</reference>
<dbReference type="EMBL" id="LT978514">
    <property type="protein sequence ID" value="SPC23674.1"/>
    <property type="molecule type" value="Genomic_DNA"/>
</dbReference>
<feature type="compositionally biased region" description="Low complexity" evidence="1">
    <location>
        <begin position="24"/>
        <end position="36"/>
    </location>
</feature>
<evidence type="ECO:0000313" key="2">
    <source>
        <dbReference type="EMBL" id="SPC23674.1"/>
    </source>
</evidence>
<name>A0A7Z7JGN6_9BURK</name>
<evidence type="ECO:0000313" key="3">
    <source>
        <dbReference type="Proteomes" id="UP000257139"/>
    </source>
</evidence>
<feature type="region of interest" description="Disordered" evidence="1">
    <location>
        <begin position="1"/>
        <end position="36"/>
    </location>
</feature>